<evidence type="ECO:0000259" key="4">
    <source>
        <dbReference type="Pfam" id="PF00589"/>
    </source>
</evidence>
<dbReference type="GO" id="GO:0003677">
    <property type="term" value="F:DNA binding"/>
    <property type="evidence" value="ECO:0007669"/>
    <property type="project" value="UniProtKB-KW"/>
</dbReference>
<dbReference type="EMBL" id="JACHMH010000001">
    <property type="protein sequence ID" value="MBB4679474.1"/>
    <property type="molecule type" value="Genomic_DNA"/>
</dbReference>
<dbReference type="InterPro" id="IPR010998">
    <property type="entry name" value="Integrase_recombinase_N"/>
</dbReference>
<dbReference type="GO" id="GO:0006310">
    <property type="term" value="P:DNA recombination"/>
    <property type="evidence" value="ECO:0007669"/>
    <property type="project" value="UniProtKB-KW"/>
</dbReference>
<evidence type="ECO:0000313" key="5">
    <source>
        <dbReference type="EMBL" id="MBB4679474.1"/>
    </source>
</evidence>
<evidence type="ECO:0000256" key="1">
    <source>
        <dbReference type="ARBA" id="ARBA00008857"/>
    </source>
</evidence>
<dbReference type="RefSeq" id="WP_312988209.1">
    <property type="nucleotide sequence ID" value="NZ_BAAAUI010000001.1"/>
</dbReference>
<dbReference type="SUPFAM" id="SSF56349">
    <property type="entry name" value="DNA breaking-rejoining enzymes"/>
    <property type="match status" value="1"/>
</dbReference>
<keyword evidence="6" id="KW-1185">Reference proteome</keyword>
<organism evidence="5 6">
    <name type="scientific">Crossiella cryophila</name>
    <dbReference type="NCBI Taxonomy" id="43355"/>
    <lineage>
        <taxon>Bacteria</taxon>
        <taxon>Bacillati</taxon>
        <taxon>Actinomycetota</taxon>
        <taxon>Actinomycetes</taxon>
        <taxon>Pseudonocardiales</taxon>
        <taxon>Pseudonocardiaceae</taxon>
        <taxon>Crossiella</taxon>
    </lineage>
</organism>
<dbReference type="Proteomes" id="UP000533598">
    <property type="component" value="Unassembled WGS sequence"/>
</dbReference>
<dbReference type="InterPro" id="IPR002104">
    <property type="entry name" value="Integrase_catalytic"/>
</dbReference>
<sequence length="347" mass="38496">MNAPAPGVAVTDAAKLDAARVLLDTLGISVTDLLNEPVDRPPVPTFDEYIPKVADAVGEGTRRNYGTYWKRIRAHWGDRRLDEPTPTEIELLTQEIRASALVRRNSRGGRSAAEHLIAALRCVYRRAEIDDLIPKGSNPALKVPKPRRLPSTRCAVANDRLAEINQVAATTGNDSELDALLLRLHTETACRRSGALALRPQDLDETQCLVYLREKGETARWQPVSPTLMRALVRHSEQRGAPKDGQLLRYVTGRPITRRRYDYLWTRIGKHLPWAAAQQVSIHWLRHTTLTWVERNFGYGIAHAFAGHTDEAGDGGSTTTYIRGQLHEVATALSTLTGEPHPLALAA</sequence>
<proteinExistence type="inferred from homology"/>
<protein>
    <submittedName>
        <fullName evidence="5">Integrase</fullName>
    </submittedName>
</protein>
<dbReference type="CDD" id="cd00397">
    <property type="entry name" value="DNA_BRE_C"/>
    <property type="match status" value="1"/>
</dbReference>
<dbReference type="InterPro" id="IPR050090">
    <property type="entry name" value="Tyrosine_recombinase_XerCD"/>
</dbReference>
<dbReference type="Gene3D" id="1.10.150.130">
    <property type="match status" value="1"/>
</dbReference>
<dbReference type="PANTHER" id="PTHR30349:SF64">
    <property type="entry name" value="PROPHAGE INTEGRASE INTD-RELATED"/>
    <property type="match status" value="1"/>
</dbReference>
<accession>A0A7W7CH99</accession>
<dbReference type="AlphaFoldDB" id="A0A7W7CH99"/>
<evidence type="ECO:0000256" key="2">
    <source>
        <dbReference type="ARBA" id="ARBA00023125"/>
    </source>
</evidence>
<evidence type="ECO:0000313" key="6">
    <source>
        <dbReference type="Proteomes" id="UP000533598"/>
    </source>
</evidence>
<dbReference type="InterPro" id="IPR013762">
    <property type="entry name" value="Integrase-like_cat_sf"/>
</dbReference>
<comment type="similarity">
    <text evidence="1">Belongs to the 'phage' integrase family.</text>
</comment>
<gene>
    <name evidence="5" type="ORF">HNR67_005592</name>
</gene>
<dbReference type="PANTHER" id="PTHR30349">
    <property type="entry name" value="PHAGE INTEGRASE-RELATED"/>
    <property type="match status" value="1"/>
</dbReference>
<dbReference type="GO" id="GO:0015074">
    <property type="term" value="P:DNA integration"/>
    <property type="evidence" value="ECO:0007669"/>
    <property type="project" value="InterPro"/>
</dbReference>
<dbReference type="InterPro" id="IPR011010">
    <property type="entry name" value="DNA_brk_join_enz"/>
</dbReference>
<name>A0A7W7CH99_9PSEU</name>
<keyword evidence="3" id="KW-0233">DNA recombination</keyword>
<feature type="domain" description="Tyr recombinase" evidence="4">
    <location>
        <begin position="159"/>
        <end position="310"/>
    </location>
</feature>
<evidence type="ECO:0000256" key="3">
    <source>
        <dbReference type="ARBA" id="ARBA00023172"/>
    </source>
</evidence>
<reference evidence="5 6" key="1">
    <citation type="submission" date="2020-08" db="EMBL/GenBank/DDBJ databases">
        <title>Sequencing the genomes of 1000 actinobacteria strains.</title>
        <authorList>
            <person name="Klenk H.-P."/>
        </authorList>
    </citation>
    <scope>NUCLEOTIDE SEQUENCE [LARGE SCALE GENOMIC DNA]</scope>
    <source>
        <strain evidence="5 6">DSM 44230</strain>
    </source>
</reference>
<dbReference type="Pfam" id="PF00589">
    <property type="entry name" value="Phage_integrase"/>
    <property type="match status" value="1"/>
</dbReference>
<keyword evidence="2" id="KW-0238">DNA-binding</keyword>
<dbReference type="Gene3D" id="1.10.443.10">
    <property type="entry name" value="Intergrase catalytic core"/>
    <property type="match status" value="1"/>
</dbReference>
<comment type="caution">
    <text evidence="5">The sequence shown here is derived from an EMBL/GenBank/DDBJ whole genome shotgun (WGS) entry which is preliminary data.</text>
</comment>